<comment type="similarity">
    <text evidence="5">Belongs to the BI1 family.</text>
</comment>
<dbReference type="Proteomes" id="UP000515162">
    <property type="component" value="Chromosome X"/>
</dbReference>
<evidence type="ECO:0000256" key="1">
    <source>
        <dbReference type="ARBA" id="ARBA00004141"/>
    </source>
</evidence>
<reference evidence="7" key="1">
    <citation type="submission" date="2025-08" db="UniProtKB">
        <authorList>
            <consortium name="RefSeq"/>
        </authorList>
    </citation>
    <scope>IDENTIFICATION</scope>
    <source>
        <strain evidence="7">Mau12</strain>
        <tissue evidence="7">Whole Body</tissue>
    </source>
</reference>
<protein>
    <submittedName>
        <fullName evidence="7">Growth hormone-inducible transmembrane protein</fullName>
    </submittedName>
</protein>
<feature type="transmembrane region" description="Helical" evidence="5">
    <location>
        <begin position="188"/>
        <end position="209"/>
    </location>
</feature>
<gene>
    <name evidence="7" type="primary">LOC117148007</name>
</gene>
<keyword evidence="3 5" id="KW-1133">Transmembrane helix</keyword>
<organism evidence="6 7">
    <name type="scientific">Drosophila mauritiana</name>
    <name type="common">Fruit fly</name>
    <dbReference type="NCBI Taxonomy" id="7226"/>
    <lineage>
        <taxon>Eukaryota</taxon>
        <taxon>Metazoa</taxon>
        <taxon>Ecdysozoa</taxon>
        <taxon>Arthropoda</taxon>
        <taxon>Hexapoda</taxon>
        <taxon>Insecta</taxon>
        <taxon>Pterygota</taxon>
        <taxon>Neoptera</taxon>
        <taxon>Endopterygota</taxon>
        <taxon>Diptera</taxon>
        <taxon>Brachycera</taxon>
        <taxon>Muscomorpha</taxon>
        <taxon>Ephydroidea</taxon>
        <taxon>Drosophilidae</taxon>
        <taxon>Drosophila</taxon>
        <taxon>Sophophora</taxon>
    </lineage>
</organism>
<dbReference type="GO" id="GO:0005743">
    <property type="term" value="C:mitochondrial inner membrane"/>
    <property type="evidence" value="ECO:0007669"/>
    <property type="project" value="TreeGrafter"/>
</dbReference>
<evidence type="ECO:0000256" key="3">
    <source>
        <dbReference type="ARBA" id="ARBA00022989"/>
    </source>
</evidence>
<dbReference type="GeneID" id="117148007"/>
<dbReference type="InterPro" id="IPR006214">
    <property type="entry name" value="Bax_inhibitor_1-related"/>
</dbReference>
<name>A0A6P8KPQ6_DROMA</name>
<keyword evidence="6" id="KW-1185">Reference proteome</keyword>
<accession>A0A6P8KPQ6</accession>
<keyword evidence="4 5" id="KW-0472">Membrane</keyword>
<evidence type="ECO:0000256" key="5">
    <source>
        <dbReference type="RuleBase" id="RU004379"/>
    </source>
</evidence>
<feature type="transmembrane region" description="Helical" evidence="5">
    <location>
        <begin position="245"/>
        <end position="262"/>
    </location>
</feature>
<evidence type="ECO:0000256" key="2">
    <source>
        <dbReference type="ARBA" id="ARBA00022692"/>
    </source>
</evidence>
<dbReference type="PANTHER" id="PTHR23291:SF112">
    <property type="entry name" value="GROWTH HORMONE-INDUCIBLE TRANSMEMBRANE PROTEIN"/>
    <property type="match status" value="1"/>
</dbReference>
<dbReference type="AlphaFoldDB" id="A0A6P8KPQ6"/>
<comment type="subcellular location">
    <subcellularLocation>
        <location evidence="1">Membrane</location>
        <topology evidence="1">Multi-pass membrane protein</topology>
    </subcellularLocation>
</comment>
<sequence length="341" mass="35745">MLLRLALSAARPAGGIKILAQSPAQLFRANANPNLNLSTVRTYARRVVRTREPVEEMRAPSLKEKLMGPPSANAYSMGKGAAAGAAAVGLGALCYYGVGLGKQTSIADNAIMWPQFVRDRIQSTYAFFGGSCVLTAAAAAATFRSHRLLELASRGGILATVASLALVIGSGAVARSIEYQPGLGAKHLAWAVHCAILGAVIAPICFMGGPILTRAALYTGGVVGGLSTIAACAPSDKFLYMGGPLAIGLGVVFASSLASMWLPPTTALGAGLASMSLYGGLVLFSGFLLYDTQRMVRRAEVYPQYSYTPYDPINASMSIYMDVLNIFIRIVTILSGGQRRK</sequence>
<evidence type="ECO:0000256" key="4">
    <source>
        <dbReference type="ARBA" id="ARBA00023136"/>
    </source>
</evidence>
<dbReference type="PANTHER" id="PTHR23291">
    <property type="entry name" value="BAX INHIBITOR-RELATED"/>
    <property type="match status" value="1"/>
</dbReference>
<dbReference type="InterPro" id="IPR035871">
    <property type="entry name" value="GHITM"/>
</dbReference>
<dbReference type="RefSeq" id="XP_033171058.1">
    <property type="nucleotide sequence ID" value="XM_033315167.1"/>
</dbReference>
<feature type="transmembrane region" description="Helical" evidence="5">
    <location>
        <begin position="155"/>
        <end position="176"/>
    </location>
</feature>
<evidence type="ECO:0000313" key="7">
    <source>
        <dbReference type="RefSeq" id="XP_033171058.1"/>
    </source>
</evidence>
<feature type="transmembrane region" description="Helical" evidence="5">
    <location>
        <begin position="125"/>
        <end position="143"/>
    </location>
</feature>
<dbReference type="CDD" id="cd10431">
    <property type="entry name" value="GHITM"/>
    <property type="match status" value="1"/>
</dbReference>
<feature type="transmembrane region" description="Helical" evidence="5">
    <location>
        <begin position="268"/>
        <end position="290"/>
    </location>
</feature>
<evidence type="ECO:0000313" key="6">
    <source>
        <dbReference type="Proteomes" id="UP000515162"/>
    </source>
</evidence>
<dbReference type="Pfam" id="PF01027">
    <property type="entry name" value="Bax1-I"/>
    <property type="match status" value="1"/>
</dbReference>
<proteinExistence type="inferred from homology"/>
<feature type="transmembrane region" description="Helical" evidence="5">
    <location>
        <begin position="215"/>
        <end position="233"/>
    </location>
</feature>
<keyword evidence="2 5" id="KW-0812">Transmembrane</keyword>